<comment type="similarity">
    <text evidence="3">Belongs to the synaptobrevin family.</text>
</comment>
<reference evidence="11" key="1">
    <citation type="journal article" date="2018" name="Biosci. Biotechnol. Biochem.">
        <title>Polysaccharide hydrolase of the hadal zone amphipods Hirondellea gigas.</title>
        <authorList>
            <person name="Kobayashi H."/>
            <person name="Nagahama T."/>
            <person name="Arai W."/>
            <person name="Sasagawa Y."/>
            <person name="Umeda M."/>
            <person name="Hayashi T."/>
            <person name="Nikaido I."/>
            <person name="Watanabe H."/>
            <person name="Oguri K."/>
            <person name="Kitazato H."/>
            <person name="Fujioka K."/>
            <person name="Kido Y."/>
            <person name="Takami H."/>
        </authorList>
    </citation>
    <scope>NUCLEOTIDE SEQUENCE</scope>
    <source>
        <tissue evidence="11">Whole body</tissue>
    </source>
</reference>
<keyword evidence="6 9" id="KW-0472">Membrane</keyword>
<keyword evidence="9" id="KW-1133">Transmembrane helix</keyword>
<dbReference type="Gene3D" id="3.30.450.50">
    <property type="entry name" value="Longin domain"/>
    <property type="match status" value="1"/>
</dbReference>
<dbReference type="GO" id="GO:0015031">
    <property type="term" value="P:protein transport"/>
    <property type="evidence" value="ECO:0007669"/>
    <property type="project" value="UniProtKB-KW"/>
</dbReference>
<evidence type="ECO:0000256" key="1">
    <source>
        <dbReference type="ARBA" id="ARBA00004163"/>
    </source>
</evidence>
<keyword evidence="4" id="KW-0813">Transport</keyword>
<dbReference type="InterPro" id="IPR010908">
    <property type="entry name" value="Longin_dom"/>
</dbReference>
<comment type="subcellular location">
    <subcellularLocation>
        <location evidence="1">Endoplasmic reticulum membrane</location>
        <topology evidence="1">Single-pass type IV membrane protein</topology>
    </subcellularLocation>
    <subcellularLocation>
        <location evidence="8">Golgi apparatus</location>
        <location evidence="8">cis-Golgi network membrane</location>
    </subcellularLocation>
    <subcellularLocation>
        <location evidence="2">Melanosome</location>
    </subcellularLocation>
</comment>
<dbReference type="GO" id="GO:0005789">
    <property type="term" value="C:endoplasmic reticulum membrane"/>
    <property type="evidence" value="ECO:0007669"/>
    <property type="project" value="UniProtKB-SubCell"/>
</dbReference>
<dbReference type="InterPro" id="IPR011012">
    <property type="entry name" value="Longin-like_dom_sf"/>
</dbReference>
<evidence type="ECO:0000256" key="2">
    <source>
        <dbReference type="ARBA" id="ARBA00004223"/>
    </source>
</evidence>
<protein>
    <submittedName>
        <fullName evidence="11">Vesicle-trafficking protein SEC22a-like</fullName>
    </submittedName>
</protein>
<organism evidence="11">
    <name type="scientific">Hirondellea gigas</name>
    <dbReference type="NCBI Taxonomy" id="1518452"/>
    <lineage>
        <taxon>Eukaryota</taxon>
        <taxon>Metazoa</taxon>
        <taxon>Ecdysozoa</taxon>
        <taxon>Arthropoda</taxon>
        <taxon>Crustacea</taxon>
        <taxon>Multicrustacea</taxon>
        <taxon>Malacostraca</taxon>
        <taxon>Eumalacostraca</taxon>
        <taxon>Peracarida</taxon>
        <taxon>Amphipoda</taxon>
        <taxon>Amphilochidea</taxon>
        <taxon>Lysianassida</taxon>
        <taxon>Lysianassidira</taxon>
        <taxon>Lysianassoidea</taxon>
        <taxon>Lysianassidae</taxon>
        <taxon>Hirondellea</taxon>
    </lineage>
</organism>
<comment type="function">
    <text evidence="7">SNARE involved in targeting and fusion of ER-derived transport vesicles with the Golgi complex as well as Golgi-derived retrograde transport vesicles with the ER.</text>
</comment>
<evidence type="ECO:0000256" key="6">
    <source>
        <dbReference type="ARBA" id="ARBA00023136"/>
    </source>
</evidence>
<dbReference type="GO" id="GO:0005484">
    <property type="term" value="F:SNAP receptor activity"/>
    <property type="evidence" value="ECO:0007669"/>
    <property type="project" value="InterPro"/>
</dbReference>
<evidence type="ECO:0000259" key="10">
    <source>
        <dbReference type="PROSITE" id="PS50859"/>
    </source>
</evidence>
<evidence type="ECO:0000256" key="5">
    <source>
        <dbReference type="ARBA" id="ARBA00023054"/>
    </source>
</evidence>
<feature type="transmembrane region" description="Helical" evidence="9">
    <location>
        <begin position="266"/>
        <end position="283"/>
    </location>
</feature>
<dbReference type="SUPFAM" id="SSF64356">
    <property type="entry name" value="SNARE-like"/>
    <property type="match status" value="1"/>
</dbReference>
<evidence type="ECO:0000256" key="7">
    <source>
        <dbReference type="ARBA" id="ARBA00024173"/>
    </source>
</evidence>
<dbReference type="SMART" id="SM01270">
    <property type="entry name" value="Longin"/>
    <property type="match status" value="1"/>
</dbReference>
<dbReference type="Pfam" id="PF13774">
    <property type="entry name" value="Longin"/>
    <property type="match status" value="1"/>
</dbReference>
<feature type="domain" description="Longin" evidence="10">
    <location>
        <begin position="6"/>
        <end position="117"/>
    </location>
</feature>
<proteinExistence type="evidence at transcript level"/>
<keyword evidence="9" id="KW-0812">Transmembrane</keyword>
<dbReference type="PANTHER" id="PTHR45837">
    <property type="entry name" value="VESICLE-TRAFFICKING PROTEIN SEC22B"/>
    <property type="match status" value="1"/>
</dbReference>
<evidence type="ECO:0000256" key="4">
    <source>
        <dbReference type="ARBA" id="ARBA00022927"/>
    </source>
</evidence>
<dbReference type="CDD" id="cd14824">
    <property type="entry name" value="Longin"/>
    <property type="match status" value="1"/>
</dbReference>
<dbReference type="GO" id="GO:0006890">
    <property type="term" value="P:retrograde vesicle-mediated transport, Golgi to endoplasmic reticulum"/>
    <property type="evidence" value="ECO:0007669"/>
    <property type="project" value="InterPro"/>
</dbReference>
<dbReference type="GO" id="GO:0006888">
    <property type="term" value="P:endoplasmic reticulum to Golgi vesicle-mediated transport"/>
    <property type="evidence" value="ECO:0007669"/>
    <property type="project" value="InterPro"/>
</dbReference>
<feature type="transmembrane region" description="Helical" evidence="9">
    <location>
        <begin position="289"/>
        <end position="307"/>
    </location>
</feature>
<sequence>MIHYGTLLRLSDGTPLSATTDSSSHHDLGDAKKAIKQLALKLNKYSNRACLQEDTFTIHCIHNFVVGFVAVCEPTYSHLLAYSFLDELYKEFNILYTASVVAAVRRPYSFIEFDGFLEKVRQKYNSPRSVAARVNLPALRTELSLNPPSMMSLSDLTPSHLPTTPSHTALSLTPNGNIANGHIVDHSQVGVTVQMMPLTVASRVSMVLAVVLSLLDLYRGFFSLSQSDLEEYDGPSPLHGFGFLLESFILISQVEVLRRYHRFRKLWSLGCAVLMLLICLLLLNDVRETWLSLLYVVVSACITLHTLNRNFRKKLSRFNV</sequence>
<dbReference type="AlphaFoldDB" id="A0A2P2ICB2"/>
<accession>A0A2P2ICB2</accession>
<evidence type="ECO:0000256" key="8">
    <source>
        <dbReference type="ARBA" id="ARBA00024188"/>
    </source>
</evidence>
<dbReference type="Pfam" id="PF25970">
    <property type="entry name" value="SEC22a_C"/>
    <property type="match status" value="1"/>
</dbReference>
<keyword evidence="4" id="KW-0653">Protein transport</keyword>
<name>A0A2P2ICB2_9CRUS</name>
<dbReference type="PROSITE" id="PS50859">
    <property type="entry name" value="LONGIN"/>
    <property type="match status" value="1"/>
</dbReference>
<evidence type="ECO:0000313" key="11">
    <source>
        <dbReference type="EMBL" id="LAB71648.1"/>
    </source>
</evidence>
<dbReference type="EMBL" id="IACF01006065">
    <property type="protein sequence ID" value="LAB71648.1"/>
    <property type="molecule type" value="mRNA"/>
</dbReference>
<keyword evidence="5" id="KW-0175">Coiled coil</keyword>
<dbReference type="InterPro" id="IPR044565">
    <property type="entry name" value="Sec22"/>
</dbReference>
<evidence type="ECO:0000256" key="3">
    <source>
        <dbReference type="ARBA" id="ARBA00008025"/>
    </source>
</evidence>
<dbReference type="InterPro" id="IPR059071">
    <property type="entry name" value="SEC22a-c_C"/>
</dbReference>
<evidence type="ECO:0000256" key="9">
    <source>
        <dbReference type="SAM" id="Phobius"/>
    </source>
</evidence>
<dbReference type="GO" id="GO:0005794">
    <property type="term" value="C:Golgi apparatus"/>
    <property type="evidence" value="ECO:0007669"/>
    <property type="project" value="UniProtKB-SubCell"/>
</dbReference>